<organism evidence="1">
    <name type="scientific">Anguilla anguilla</name>
    <name type="common">European freshwater eel</name>
    <name type="synonym">Muraena anguilla</name>
    <dbReference type="NCBI Taxonomy" id="7936"/>
    <lineage>
        <taxon>Eukaryota</taxon>
        <taxon>Metazoa</taxon>
        <taxon>Chordata</taxon>
        <taxon>Craniata</taxon>
        <taxon>Vertebrata</taxon>
        <taxon>Euteleostomi</taxon>
        <taxon>Actinopterygii</taxon>
        <taxon>Neopterygii</taxon>
        <taxon>Teleostei</taxon>
        <taxon>Anguilliformes</taxon>
        <taxon>Anguillidae</taxon>
        <taxon>Anguilla</taxon>
    </lineage>
</organism>
<reference evidence="1" key="2">
    <citation type="journal article" date="2015" name="Fish Shellfish Immunol.">
        <title>Early steps in the European eel (Anguilla anguilla)-Vibrio vulnificus interaction in the gills: Role of the RtxA13 toxin.</title>
        <authorList>
            <person name="Callol A."/>
            <person name="Pajuelo D."/>
            <person name="Ebbesson L."/>
            <person name="Teles M."/>
            <person name="MacKenzie S."/>
            <person name="Amaro C."/>
        </authorList>
    </citation>
    <scope>NUCLEOTIDE SEQUENCE</scope>
</reference>
<proteinExistence type="predicted"/>
<accession>A0A0E9U8D4</accession>
<name>A0A0E9U8D4_ANGAN</name>
<sequence>MVSSLASASSLAMRSCSSLTFFSASSTPLSSSAMDLRWSYLLFP</sequence>
<dbReference type="EMBL" id="GBXM01047162">
    <property type="protein sequence ID" value="JAH61415.1"/>
    <property type="molecule type" value="Transcribed_RNA"/>
</dbReference>
<evidence type="ECO:0000313" key="1">
    <source>
        <dbReference type="EMBL" id="JAH61415.1"/>
    </source>
</evidence>
<reference evidence="1" key="1">
    <citation type="submission" date="2014-11" db="EMBL/GenBank/DDBJ databases">
        <authorList>
            <person name="Amaro Gonzalez C."/>
        </authorList>
    </citation>
    <scope>NUCLEOTIDE SEQUENCE</scope>
</reference>
<dbReference type="AlphaFoldDB" id="A0A0E9U8D4"/>
<protein>
    <submittedName>
        <fullName evidence="1">Uncharacterized protein</fullName>
    </submittedName>
</protein>